<dbReference type="SMART" id="SM00347">
    <property type="entry name" value="HTH_MARR"/>
    <property type="match status" value="1"/>
</dbReference>
<dbReference type="EMBL" id="FMZC01000001">
    <property type="protein sequence ID" value="SDC18808.1"/>
    <property type="molecule type" value="Genomic_DNA"/>
</dbReference>
<dbReference type="Proteomes" id="UP000198781">
    <property type="component" value="Unassembled WGS sequence"/>
</dbReference>
<dbReference type="Gene3D" id="1.10.10.10">
    <property type="entry name" value="Winged helix-like DNA-binding domain superfamily/Winged helix DNA-binding domain"/>
    <property type="match status" value="1"/>
</dbReference>
<dbReference type="InterPro" id="IPR036388">
    <property type="entry name" value="WH-like_DNA-bd_sf"/>
</dbReference>
<organism evidence="3 4">
    <name type="scientific">Paracidovorax valerianellae</name>
    <dbReference type="NCBI Taxonomy" id="187868"/>
    <lineage>
        <taxon>Bacteria</taxon>
        <taxon>Pseudomonadati</taxon>
        <taxon>Pseudomonadota</taxon>
        <taxon>Betaproteobacteria</taxon>
        <taxon>Burkholderiales</taxon>
        <taxon>Comamonadaceae</taxon>
        <taxon>Paracidovorax</taxon>
    </lineage>
</organism>
<dbReference type="PRINTS" id="PR00598">
    <property type="entry name" value="HTHMARR"/>
</dbReference>
<proteinExistence type="predicted"/>
<evidence type="ECO:0000313" key="4">
    <source>
        <dbReference type="Proteomes" id="UP000198781"/>
    </source>
</evidence>
<evidence type="ECO:0000259" key="2">
    <source>
        <dbReference type="PROSITE" id="PS50995"/>
    </source>
</evidence>
<feature type="region of interest" description="Disordered" evidence="1">
    <location>
        <begin position="148"/>
        <end position="169"/>
    </location>
</feature>
<dbReference type="AlphaFoldDB" id="A0A1G6JJJ2"/>
<dbReference type="SUPFAM" id="SSF46785">
    <property type="entry name" value="Winged helix' DNA-binding domain"/>
    <property type="match status" value="1"/>
</dbReference>
<dbReference type="GO" id="GO:0006950">
    <property type="term" value="P:response to stress"/>
    <property type="evidence" value="ECO:0007669"/>
    <property type="project" value="TreeGrafter"/>
</dbReference>
<dbReference type="GO" id="GO:0003677">
    <property type="term" value="F:DNA binding"/>
    <property type="evidence" value="ECO:0007669"/>
    <property type="project" value="UniProtKB-KW"/>
</dbReference>
<protein>
    <submittedName>
        <fullName evidence="3">DNA-binding transcriptional regulator, MarR family</fullName>
    </submittedName>
</protein>
<gene>
    <name evidence="3" type="ORF">SAMN05192589_101417</name>
</gene>
<feature type="domain" description="HTH marR-type" evidence="2">
    <location>
        <begin position="8"/>
        <end position="145"/>
    </location>
</feature>
<sequence length="169" mass="18514">MHETPVDPSAVLHLLGYSLAQARVGTNRAFFQAIGEPMHLRPVEFSLLMLLMPGDGLSQRQLAQALSLSAPNLTLVVSRLQGRGLLVRERNPTDRRAQAIRLTEEGLAVAQQAHEASMTMEASLRKHYSAAEWALLLELLQRVSPEALAAKEEKASPARHLSQSNQPPA</sequence>
<dbReference type="PANTHER" id="PTHR33164">
    <property type="entry name" value="TRANSCRIPTIONAL REGULATOR, MARR FAMILY"/>
    <property type="match status" value="1"/>
</dbReference>
<evidence type="ECO:0000313" key="3">
    <source>
        <dbReference type="EMBL" id="SDC18808.1"/>
    </source>
</evidence>
<dbReference type="Pfam" id="PF12802">
    <property type="entry name" value="MarR_2"/>
    <property type="match status" value="1"/>
</dbReference>
<dbReference type="PROSITE" id="PS50995">
    <property type="entry name" value="HTH_MARR_2"/>
    <property type="match status" value="1"/>
</dbReference>
<dbReference type="InterPro" id="IPR039422">
    <property type="entry name" value="MarR/SlyA-like"/>
</dbReference>
<name>A0A1G6JJJ2_9BURK</name>
<accession>A0A1G6JJJ2</accession>
<dbReference type="InterPro" id="IPR000835">
    <property type="entry name" value="HTH_MarR-typ"/>
</dbReference>
<dbReference type="STRING" id="187868.SAMN05192589_101417"/>
<keyword evidence="3" id="KW-0238">DNA-binding</keyword>
<dbReference type="PANTHER" id="PTHR33164:SF43">
    <property type="entry name" value="HTH-TYPE TRANSCRIPTIONAL REPRESSOR YETL"/>
    <property type="match status" value="1"/>
</dbReference>
<evidence type="ECO:0000256" key="1">
    <source>
        <dbReference type="SAM" id="MobiDB-lite"/>
    </source>
</evidence>
<dbReference type="RefSeq" id="WP_175537629.1">
    <property type="nucleotide sequence ID" value="NZ_FMZC01000001.1"/>
</dbReference>
<dbReference type="GO" id="GO:0003700">
    <property type="term" value="F:DNA-binding transcription factor activity"/>
    <property type="evidence" value="ECO:0007669"/>
    <property type="project" value="InterPro"/>
</dbReference>
<dbReference type="InterPro" id="IPR036390">
    <property type="entry name" value="WH_DNA-bd_sf"/>
</dbReference>
<reference evidence="3 4" key="1">
    <citation type="submission" date="2016-10" db="EMBL/GenBank/DDBJ databases">
        <authorList>
            <person name="de Groot N.N."/>
        </authorList>
    </citation>
    <scope>NUCLEOTIDE SEQUENCE [LARGE SCALE GENOMIC DNA]</scope>
    <source>
        <strain evidence="3 4">DSM 16619</strain>
    </source>
</reference>
<keyword evidence="4" id="KW-1185">Reference proteome</keyword>